<reference evidence="10" key="2">
    <citation type="submission" date="2020-11" db="EMBL/GenBank/DDBJ databases">
        <authorList>
            <consortium name="DOE Joint Genome Institute"/>
            <person name="Kuo A."/>
            <person name="Miyauchi S."/>
            <person name="Kiss E."/>
            <person name="Drula E."/>
            <person name="Kohler A."/>
            <person name="Sanchez-Garcia M."/>
            <person name="Andreopoulos B."/>
            <person name="Barry K.W."/>
            <person name="Bonito G."/>
            <person name="Buee M."/>
            <person name="Carver A."/>
            <person name="Chen C."/>
            <person name="Cichocki N."/>
            <person name="Clum A."/>
            <person name="Culley D."/>
            <person name="Crous P.W."/>
            <person name="Fauchery L."/>
            <person name="Girlanda M."/>
            <person name="Hayes R."/>
            <person name="Keri Z."/>
            <person name="Labutti K."/>
            <person name="Lipzen A."/>
            <person name="Lombard V."/>
            <person name="Magnuson J."/>
            <person name="Maillard F."/>
            <person name="Morin E."/>
            <person name="Murat C."/>
            <person name="Nolan M."/>
            <person name="Ohm R."/>
            <person name="Pangilinan J."/>
            <person name="Pereira M."/>
            <person name="Perotto S."/>
            <person name="Peter M."/>
            <person name="Riley R."/>
            <person name="Sitrit Y."/>
            <person name="Stielow B."/>
            <person name="Szollosi G."/>
            <person name="Zifcakova L."/>
            <person name="Stursova M."/>
            <person name="Spatafora J.W."/>
            <person name="Tedersoo L."/>
            <person name="Vaario L.-M."/>
            <person name="Yamada A."/>
            <person name="Yan M."/>
            <person name="Wang P."/>
            <person name="Xu J."/>
            <person name="Bruns T."/>
            <person name="Baldrian P."/>
            <person name="Vilgalys R."/>
            <person name="Henrissat B."/>
            <person name="Grigoriev I.V."/>
            <person name="Hibbett D."/>
            <person name="Nagy L.G."/>
            <person name="Martin F.M."/>
        </authorList>
    </citation>
    <scope>NUCLEOTIDE SEQUENCE</scope>
    <source>
        <strain evidence="10">UH-Tt-Lm1</strain>
    </source>
</reference>
<dbReference type="PANTHER" id="PTHR46494">
    <property type="entry name" value="CORA FAMILY METAL ION TRANSPORTER (EUROFUNG)"/>
    <property type="match status" value="1"/>
</dbReference>
<feature type="compositionally biased region" description="Basic residues" evidence="8">
    <location>
        <begin position="45"/>
        <end position="57"/>
    </location>
</feature>
<dbReference type="InterPro" id="IPR045863">
    <property type="entry name" value="CorA_TM1_TM2"/>
</dbReference>
<proteinExistence type="inferred from homology"/>
<dbReference type="Gene3D" id="1.20.58.340">
    <property type="entry name" value="Magnesium transport protein CorA, transmembrane region"/>
    <property type="match status" value="2"/>
</dbReference>
<evidence type="ECO:0000256" key="8">
    <source>
        <dbReference type="SAM" id="MobiDB-lite"/>
    </source>
</evidence>
<dbReference type="InterPro" id="IPR045861">
    <property type="entry name" value="CorA_cytoplasmic_dom"/>
</dbReference>
<keyword evidence="3" id="KW-0813">Transport</keyword>
<reference evidence="10" key="1">
    <citation type="journal article" date="2020" name="Nat. Commun.">
        <title>Large-scale genome sequencing of mycorrhizal fungi provides insights into the early evolution of symbiotic traits.</title>
        <authorList>
            <person name="Miyauchi S."/>
            <person name="Kiss E."/>
            <person name="Kuo A."/>
            <person name="Drula E."/>
            <person name="Kohler A."/>
            <person name="Sanchez-Garcia M."/>
            <person name="Morin E."/>
            <person name="Andreopoulos B."/>
            <person name="Barry K.W."/>
            <person name="Bonito G."/>
            <person name="Buee M."/>
            <person name="Carver A."/>
            <person name="Chen C."/>
            <person name="Cichocki N."/>
            <person name="Clum A."/>
            <person name="Culley D."/>
            <person name="Crous P.W."/>
            <person name="Fauchery L."/>
            <person name="Girlanda M."/>
            <person name="Hayes R.D."/>
            <person name="Keri Z."/>
            <person name="LaButti K."/>
            <person name="Lipzen A."/>
            <person name="Lombard V."/>
            <person name="Magnuson J."/>
            <person name="Maillard F."/>
            <person name="Murat C."/>
            <person name="Nolan M."/>
            <person name="Ohm R.A."/>
            <person name="Pangilinan J."/>
            <person name="Pereira M.F."/>
            <person name="Perotto S."/>
            <person name="Peter M."/>
            <person name="Pfister S."/>
            <person name="Riley R."/>
            <person name="Sitrit Y."/>
            <person name="Stielow J.B."/>
            <person name="Szollosi G."/>
            <person name="Zifcakova L."/>
            <person name="Stursova M."/>
            <person name="Spatafora J.W."/>
            <person name="Tedersoo L."/>
            <person name="Vaario L.M."/>
            <person name="Yamada A."/>
            <person name="Yan M."/>
            <person name="Wang P."/>
            <person name="Xu J."/>
            <person name="Bruns T."/>
            <person name="Baldrian P."/>
            <person name="Vilgalys R."/>
            <person name="Dunand C."/>
            <person name="Henrissat B."/>
            <person name="Grigoriev I.V."/>
            <person name="Hibbett D."/>
            <person name="Nagy L.G."/>
            <person name="Martin F.M."/>
        </authorList>
    </citation>
    <scope>NUCLEOTIDE SEQUENCE</scope>
    <source>
        <strain evidence="10">UH-Tt-Lm1</strain>
    </source>
</reference>
<feature type="transmembrane region" description="Helical" evidence="9">
    <location>
        <begin position="567"/>
        <end position="588"/>
    </location>
</feature>
<dbReference type="InterPro" id="IPR002523">
    <property type="entry name" value="MgTranspt_CorA/ZnTranspt_ZntB"/>
</dbReference>
<keyword evidence="4" id="KW-1003">Cell membrane</keyword>
<dbReference type="Pfam" id="PF01544">
    <property type="entry name" value="CorA"/>
    <property type="match status" value="1"/>
</dbReference>
<dbReference type="GO" id="GO:0015095">
    <property type="term" value="F:magnesium ion transmembrane transporter activity"/>
    <property type="evidence" value="ECO:0007669"/>
    <property type="project" value="TreeGrafter"/>
</dbReference>
<dbReference type="GO" id="GO:0000287">
    <property type="term" value="F:magnesium ion binding"/>
    <property type="evidence" value="ECO:0007669"/>
    <property type="project" value="TreeGrafter"/>
</dbReference>
<evidence type="ECO:0000256" key="5">
    <source>
        <dbReference type="ARBA" id="ARBA00022692"/>
    </source>
</evidence>
<feature type="transmembrane region" description="Helical" evidence="9">
    <location>
        <begin position="525"/>
        <end position="547"/>
    </location>
</feature>
<dbReference type="SUPFAM" id="SSF144083">
    <property type="entry name" value="Magnesium transport protein CorA, transmembrane region"/>
    <property type="match status" value="1"/>
</dbReference>
<evidence type="ECO:0000256" key="1">
    <source>
        <dbReference type="ARBA" id="ARBA00004651"/>
    </source>
</evidence>
<evidence type="ECO:0008006" key="12">
    <source>
        <dbReference type="Google" id="ProtNLM"/>
    </source>
</evidence>
<dbReference type="Gene3D" id="3.30.460.20">
    <property type="entry name" value="CorA soluble domain-like"/>
    <property type="match status" value="1"/>
</dbReference>
<evidence type="ECO:0000313" key="10">
    <source>
        <dbReference type="EMBL" id="KAF9792450.1"/>
    </source>
</evidence>
<accession>A0A9P6LBJ1</accession>
<organism evidence="10 11">
    <name type="scientific">Thelephora terrestris</name>
    <dbReference type="NCBI Taxonomy" id="56493"/>
    <lineage>
        <taxon>Eukaryota</taxon>
        <taxon>Fungi</taxon>
        <taxon>Dikarya</taxon>
        <taxon>Basidiomycota</taxon>
        <taxon>Agaricomycotina</taxon>
        <taxon>Agaricomycetes</taxon>
        <taxon>Thelephorales</taxon>
        <taxon>Thelephoraceae</taxon>
        <taxon>Thelephora</taxon>
    </lineage>
</organism>
<comment type="subcellular location">
    <subcellularLocation>
        <location evidence="1">Cell membrane</location>
        <topology evidence="1">Multi-pass membrane protein</topology>
    </subcellularLocation>
</comment>
<comment type="caution">
    <text evidence="10">The sequence shown here is derived from an EMBL/GenBank/DDBJ whole genome shotgun (WGS) entry which is preliminary data.</text>
</comment>
<dbReference type="OrthoDB" id="165352at2759"/>
<evidence type="ECO:0000256" key="2">
    <source>
        <dbReference type="ARBA" id="ARBA00009765"/>
    </source>
</evidence>
<evidence type="ECO:0000313" key="11">
    <source>
        <dbReference type="Proteomes" id="UP000736335"/>
    </source>
</evidence>
<dbReference type="EMBL" id="WIUZ02000001">
    <property type="protein sequence ID" value="KAF9792450.1"/>
    <property type="molecule type" value="Genomic_DNA"/>
</dbReference>
<keyword evidence="7 9" id="KW-0472">Membrane</keyword>
<dbReference type="GO" id="GO:0005886">
    <property type="term" value="C:plasma membrane"/>
    <property type="evidence" value="ECO:0007669"/>
    <property type="project" value="UniProtKB-SubCell"/>
</dbReference>
<feature type="region of interest" description="Disordered" evidence="8">
    <location>
        <begin position="265"/>
        <end position="290"/>
    </location>
</feature>
<dbReference type="SUPFAM" id="SSF143865">
    <property type="entry name" value="CorA soluble domain-like"/>
    <property type="match status" value="1"/>
</dbReference>
<evidence type="ECO:0000256" key="4">
    <source>
        <dbReference type="ARBA" id="ARBA00022475"/>
    </source>
</evidence>
<dbReference type="GO" id="GO:0050897">
    <property type="term" value="F:cobalt ion binding"/>
    <property type="evidence" value="ECO:0007669"/>
    <property type="project" value="TreeGrafter"/>
</dbReference>
<dbReference type="AlphaFoldDB" id="A0A9P6LBJ1"/>
<gene>
    <name evidence="10" type="ORF">BJ322DRAFT_1151520</name>
</gene>
<sequence length="618" mass="70768">MPRENSFSDSEGRSLTPDLEDESRVPRPRSPILPDRRLKSPVVSHRMKSVKSSRRTAARHDTVDVQSTLSPIERFRMSVRKIMHLNKTSSYFSGKGPGAEPGVDVRRDSAYINYGHIRQNCLIEIADYSGVRSSFGRMTNVEFINFISNPKASEREPWVKVRWINVGGISWDVIQALALNFLSELHPLSLEDVLHTSPRSGADYYKRHLFIRVLSHTLNQTGQIEPNFLEQIVRSSSPEPLKPSGPIEGLPTYSAEENRFSGFTSKFSRKSRPPHKSATMEPGGYDVENVDVSRPPQIVNSGNYGSLYATYDQGQTVNSSVLKLMQELKEGGRVEVNIKPVYIFLFKNGTVISIHPDNDLKFTEPIRRRLAQRDTGLRATADASFLVHGLLDLIVDSALEIIDAYQRKIVDLEQQILLKPKMKAVRQLHIISGDLILHKRTLTPIKTLVYSLRRYDFDRTVAAHDQNEQVGMKIDGYISHKSSIYLADVHDHMEYILTSIEMFASISENLINFSFNMSGHEMNEVMKTLTVVTVLFVPLTLLTGYFGMNFEAMWSVNKHTDLLFWEIAIPMMIVIIIVFFWSEFGRMFERLRKRMRRKKIDKVIPRLPSSSLRWWRGH</sequence>
<keyword evidence="5 9" id="KW-0812">Transmembrane</keyword>
<protein>
    <recommendedName>
        <fullName evidence="12">Magnesium transport protein CorA</fullName>
    </recommendedName>
</protein>
<keyword evidence="6 9" id="KW-1133">Transmembrane helix</keyword>
<dbReference type="GO" id="GO:0015087">
    <property type="term" value="F:cobalt ion transmembrane transporter activity"/>
    <property type="evidence" value="ECO:0007669"/>
    <property type="project" value="TreeGrafter"/>
</dbReference>
<keyword evidence="11" id="KW-1185">Reference proteome</keyword>
<evidence type="ECO:0000256" key="3">
    <source>
        <dbReference type="ARBA" id="ARBA00022448"/>
    </source>
</evidence>
<dbReference type="Proteomes" id="UP000736335">
    <property type="component" value="Unassembled WGS sequence"/>
</dbReference>
<comment type="similarity">
    <text evidence="2">Belongs to the CorA metal ion transporter (MIT) (TC 1.A.35) family.</text>
</comment>
<dbReference type="PANTHER" id="PTHR46494:SF1">
    <property type="entry name" value="CORA FAMILY METAL ION TRANSPORTER (EUROFUNG)"/>
    <property type="match status" value="1"/>
</dbReference>
<name>A0A9P6LBJ1_9AGAM</name>
<evidence type="ECO:0000256" key="9">
    <source>
        <dbReference type="SAM" id="Phobius"/>
    </source>
</evidence>
<evidence type="ECO:0000256" key="7">
    <source>
        <dbReference type="ARBA" id="ARBA00023136"/>
    </source>
</evidence>
<feature type="region of interest" description="Disordered" evidence="8">
    <location>
        <begin position="1"/>
        <end position="63"/>
    </location>
</feature>
<evidence type="ECO:0000256" key="6">
    <source>
        <dbReference type="ARBA" id="ARBA00022989"/>
    </source>
</evidence>